<feature type="domain" description="Trigger factor ribosome-binding bacterial" evidence="9">
    <location>
        <begin position="95"/>
        <end position="182"/>
    </location>
</feature>
<evidence type="ECO:0000259" key="9">
    <source>
        <dbReference type="Pfam" id="PF05697"/>
    </source>
</evidence>
<feature type="region of interest" description="Disordered" evidence="8">
    <location>
        <begin position="247"/>
        <end position="276"/>
    </location>
</feature>
<evidence type="ECO:0000256" key="5">
    <source>
        <dbReference type="ARBA" id="ARBA00023186"/>
    </source>
</evidence>
<dbReference type="GO" id="GO:0051083">
    <property type="term" value="P:'de novo' cotranslational protein folding"/>
    <property type="evidence" value="ECO:0007669"/>
    <property type="project" value="TreeGrafter"/>
</dbReference>
<dbReference type="GO" id="GO:0043335">
    <property type="term" value="P:protein unfolding"/>
    <property type="evidence" value="ECO:0007669"/>
    <property type="project" value="TreeGrafter"/>
</dbReference>
<dbReference type="SUPFAM" id="SSF102735">
    <property type="entry name" value="Trigger factor ribosome-binding domain"/>
    <property type="match status" value="1"/>
</dbReference>
<proteinExistence type="inferred from homology"/>
<evidence type="ECO:0000256" key="2">
    <source>
        <dbReference type="ARBA" id="ARBA00005464"/>
    </source>
</evidence>
<dbReference type="FunFam" id="3.30.70.1050:FF:000004">
    <property type="entry name" value="Trigger factor"/>
    <property type="match status" value="1"/>
</dbReference>
<accession>A0AAV7EDX7</accession>
<dbReference type="Gene3D" id="3.30.70.1050">
    <property type="entry name" value="Trigger factor ribosome-binding domain"/>
    <property type="match status" value="2"/>
</dbReference>
<dbReference type="GO" id="GO:0015031">
    <property type="term" value="P:protein transport"/>
    <property type="evidence" value="ECO:0007669"/>
    <property type="project" value="InterPro"/>
</dbReference>
<sequence>MATLPIAMSCSFHFKGRLVPEATVLANVTGKYHTNGSFVSIQSSYGTQQGLFRSLLYPHGEHFRRFFWPISAARSGSESSVSTSKLKDITLTDVKIDVESQDEDKILVRVDLTGEQTEKVFDDVLTNLARTAPPIPGFRRKKGGKTSNVPKSFLLQVIGRDRVTKFVIQEILSSTMANYVEKVIGRDRVTKFVIQEILSSTMANYVEKENLKVKKAFQTTQTTEELESAFVPGNEFGFNVTLEFETSETEIPSEGSEMEMQSGGSKTEPSDSPTEE</sequence>
<evidence type="ECO:0000256" key="7">
    <source>
        <dbReference type="ARBA" id="ARBA00024849"/>
    </source>
</evidence>
<keyword evidence="4" id="KW-0697">Rotamase</keyword>
<gene>
    <name evidence="10" type="ORF">H6P81_013166</name>
</gene>
<comment type="catalytic activity">
    <reaction evidence="1">
        <text>[protein]-peptidylproline (omega=180) = [protein]-peptidylproline (omega=0)</text>
        <dbReference type="Rhea" id="RHEA:16237"/>
        <dbReference type="Rhea" id="RHEA-COMP:10747"/>
        <dbReference type="Rhea" id="RHEA-COMP:10748"/>
        <dbReference type="ChEBI" id="CHEBI:83833"/>
        <dbReference type="ChEBI" id="CHEBI:83834"/>
        <dbReference type="EC" id="5.2.1.8"/>
    </reaction>
</comment>
<protein>
    <recommendedName>
        <fullName evidence="3">peptidylprolyl isomerase</fullName>
        <ecNumber evidence="3">5.2.1.8</ecNumber>
    </recommendedName>
</protein>
<dbReference type="InterPro" id="IPR005215">
    <property type="entry name" value="Trig_fac"/>
</dbReference>
<evidence type="ECO:0000256" key="6">
    <source>
        <dbReference type="ARBA" id="ARBA00023235"/>
    </source>
</evidence>
<dbReference type="Proteomes" id="UP000825729">
    <property type="component" value="Unassembled WGS sequence"/>
</dbReference>
<evidence type="ECO:0000313" key="11">
    <source>
        <dbReference type="Proteomes" id="UP000825729"/>
    </source>
</evidence>
<keyword evidence="6" id="KW-0413">Isomerase</keyword>
<dbReference type="AlphaFoldDB" id="A0AAV7EDX7"/>
<dbReference type="EMBL" id="JAINDJ010000005">
    <property type="protein sequence ID" value="KAG9447038.1"/>
    <property type="molecule type" value="Genomic_DNA"/>
</dbReference>
<reference evidence="10 11" key="1">
    <citation type="submission" date="2021-07" db="EMBL/GenBank/DDBJ databases">
        <title>The Aristolochia fimbriata genome: insights into angiosperm evolution, floral development and chemical biosynthesis.</title>
        <authorList>
            <person name="Jiao Y."/>
        </authorList>
    </citation>
    <scope>NUCLEOTIDE SEQUENCE [LARGE SCALE GENOMIC DNA]</scope>
    <source>
        <strain evidence="10">IBCAS-2021</strain>
        <tissue evidence="10">Leaf</tissue>
    </source>
</reference>
<dbReference type="InterPro" id="IPR008881">
    <property type="entry name" value="Trigger_fac_ribosome-bd_bac"/>
</dbReference>
<dbReference type="EC" id="5.2.1.8" evidence="3"/>
<comment type="function">
    <text evidence="7">Involved in protein export. Acts as a chaperone by maintaining the newly synthesized protein in an open conformation. Functions as a peptidyl-prolyl cis-trans isomerase.</text>
</comment>
<organism evidence="10 11">
    <name type="scientific">Aristolochia fimbriata</name>
    <name type="common">White veined hardy Dutchman's pipe vine</name>
    <dbReference type="NCBI Taxonomy" id="158543"/>
    <lineage>
        <taxon>Eukaryota</taxon>
        <taxon>Viridiplantae</taxon>
        <taxon>Streptophyta</taxon>
        <taxon>Embryophyta</taxon>
        <taxon>Tracheophyta</taxon>
        <taxon>Spermatophyta</taxon>
        <taxon>Magnoliopsida</taxon>
        <taxon>Magnoliidae</taxon>
        <taxon>Piperales</taxon>
        <taxon>Aristolochiaceae</taxon>
        <taxon>Aristolochia</taxon>
    </lineage>
</organism>
<comment type="caution">
    <text evidence="10">The sequence shown here is derived from an EMBL/GenBank/DDBJ whole genome shotgun (WGS) entry which is preliminary data.</text>
</comment>
<feature type="compositionally biased region" description="Polar residues" evidence="8">
    <location>
        <begin position="262"/>
        <end position="276"/>
    </location>
</feature>
<evidence type="ECO:0000313" key="10">
    <source>
        <dbReference type="EMBL" id="KAG9447038.1"/>
    </source>
</evidence>
<evidence type="ECO:0000256" key="4">
    <source>
        <dbReference type="ARBA" id="ARBA00023110"/>
    </source>
</evidence>
<evidence type="ECO:0000256" key="8">
    <source>
        <dbReference type="SAM" id="MobiDB-lite"/>
    </source>
</evidence>
<keyword evidence="11" id="KW-1185">Reference proteome</keyword>
<dbReference type="GO" id="GO:0044183">
    <property type="term" value="F:protein folding chaperone"/>
    <property type="evidence" value="ECO:0007669"/>
    <property type="project" value="TreeGrafter"/>
</dbReference>
<dbReference type="PANTHER" id="PTHR30560:SF4">
    <property type="entry name" value="OS01G0894700 PROTEIN"/>
    <property type="match status" value="1"/>
</dbReference>
<name>A0AAV7EDX7_ARIFI</name>
<dbReference type="GO" id="GO:0003755">
    <property type="term" value="F:peptidyl-prolyl cis-trans isomerase activity"/>
    <property type="evidence" value="ECO:0007669"/>
    <property type="project" value="UniProtKB-KW"/>
</dbReference>
<dbReference type="InterPro" id="IPR036611">
    <property type="entry name" value="Trigger_fac_ribosome-bd_sf"/>
</dbReference>
<keyword evidence="5" id="KW-0143">Chaperone</keyword>
<dbReference type="Pfam" id="PF05697">
    <property type="entry name" value="Trigger_N"/>
    <property type="match status" value="1"/>
</dbReference>
<evidence type="ECO:0000256" key="3">
    <source>
        <dbReference type="ARBA" id="ARBA00013194"/>
    </source>
</evidence>
<evidence type="ECO:0000256" key="1">
    <source>
        <dbReference type="ARBA" id="ARBA00000971"/>
    </source>
</evidence>
<dbReference type="PANTHER" id="PTHR30560">
    <property type="entry name" value="TRIGGER FACTOR CHAPERONE AND PEPTIDYL-PROLYL CIS/TRANS ISOMERASE"/>
    <property type="match status" value="1"/>
</dbReference>
<dbReference type="GO" id="GO:0043022">
    <property type="term" value="F:ribosome binding"/>
    <property type="evidence" value="ECO:0007669"/>
    <property type="project" value="TreeGrafter"/>
</dbReference>
<comment type="similarity">
    <text evidence="2">Belongs to the FKBP-type PPIase family. Tig subfamily.</text>
</comment>